<dbReference type="InterPro" id="IPR036444">
    <property type="entry name" value="PLipase_A2_dom_sf"/>
</dbReference>
<evidence type="ECO:0000313" key="3">
    <source>
        <dbReference type="EMBL" id="KAA0024209.1"/>
    </source>
</evidence>
<dbReference type="Gene3D" id="1.20.90.10">
    <property type="entry name" value="Phospholipase A2 domain"/>
    <property type="match status" value="1"/>
</dbReference>
<comment type="caution">
    <text evidence="3">The sequence shown here is derived from an EMBL/GenBank/DDBJ whole genome shotgun (WGS) entry which is preliminary data.</text>
</comment>
<name>A0A5A7SFJ1_9NOCA</name>
<keyword evidence="1" id="KW-0812">Transmembrane</keyword>
<dbReference type="OrthoDB" id="3389925at2"/>
<dbReference type="GO" id="GO:0006644">
    <property type="term" value="P:phospholipid metabolic process"/>
    <property type="evidence" value="ECO:0007669"/>
    <property type="project" value="InterPro"/>
</dbReference>
<feature type="transmembrane region" description="Helical" evidence="1">
    <location>
        <begin position="182"/>
        <end position="200"/>
    </location>
</feature>
<keyword evidence="1" id="KW-0472">Membrane</keyword>
<keyword evidence="4" id="KW-1185">Reference proteome</keyword>
<organism evidence="3 4">
    <name type="scientific">Antrihabitans cavernicola</name>
    <dbReference type="NCBI Taxonomy" id="2495913"/>
    <lineage>
        <taxon>Bacteria</taxon>
        <taxon>Bacillati</taxon>
        <taxon>Actinomycetota</taxon>
        <taxon>Actinomycetes</taxon>
        <taxon>Mycobacteriales</taxon>
        <taxon>Nocardiaceae</taxon>
        <taxon>Antrihabitans</taxon>
    </lineage>
</organism>
<evidence type="ECO:0000256" key="2">
    <source>
        <dbReference type="SAM" id="SignalP"/>
    </source>
</evidence>
<reference evidence="3 4" key="1">
    <citation type="submission" date="2019-07" db="EMBL/GenBank/DDBJ databases">
        <title>Rhodococcus cavernicolus sp. nov., isolated from a cave.</title>
        <authorList>
            <person name="Lee S.D."/>
        </authorList>
    </citation>
    <scope>NUCLEOTIDE SEQUENCE [LARGE SCALE GENOMIC DNA]</scope>
    <source>
        <strain evidence="3 4">C1-24</strain>
    </source>
</reference>
<keyword evidence="2" id="KW-0732">Signal</keyword>
<dbReference type="GO" id="GO:0050482">
    <property type="term" value="P:arachidonate secretion"/>
    <property type="evidence" value="ECO:0007669"/>
    <property type="project" value="InterPro"/>
</dbReference>
<accession>A0A5A7SFJ1</accession>
<dbReference type="RefSeq" id="WP_149429370.1">
    <property type="nucleotide sequence ID" value="NZ_VLNY01000002.1"/>
</dbReference>
<evidence type="ECO:0008006" key="5">
    <source>
        <dbReference type="Google" id="ProtNLM"/>
    </source>
</evidence>
<dbReference type="SUPFAM" id="SSF48619">
    <property type="entry name" value="Phospholipase A2, PLA2"/>
    <property type="match status" value="1"/>
</dbReference>
<feature type="chain" id="PRO_5039409941" description="Phospholipase" evidence="2">
    <location>
        <begin position="35"/>
        <end position="214"/>
    </location>
</feature>
<dbReference type="EMBL" id="VLNY01000002">
    <property type="protein sequence ID" value="KAA0024209.1"/>
    <property type="molecule type" value="Genomic_DNA"/>
</dbReference>
<sequence length="214" mass="22540">MHATTSRVRNTSSLALLATTVFTTTAILAPTAHAGANASATSAATVAAETLADSDDPVIPNDFRATMGYTPVTEGGMLVNPHGDCSSPVTLPYEFETACKAHDLGYDVLRYAERTGAPLGSWARQNFDAQLHRRMHDACETRENIVARSGCFAMAEIAAGFVDANSFRQGYRSPDPEHADKYLIAGALGITLLIGALAIGRGRRIESAGAAVQA</sequence>
<evidence type="ECO:0000313" key="4">
    <source>
        <dbReference type="Proteomes" id="UP000322244"/>
    </source>
</evidence>
<dbReference type="AlphaFoldDB" id="A0A5A7SFJ1"/>
<feature type="signal peptide" evidence="2">
    <location>
        <begin position="1"/>
        <end position="34"/>
    </location>
</feature>
<evidence type="ECO:0000256" key="1">
    <source>
        <dbReference type="SAM" id="Phobius"/>
    </source>
</evidence>
<proteinExistence type="predicted"/>
<dbReference type="Proteomes" id="UP000322244">
    <property type="component" value="Unassembled WGS sequence"/>
</dbReference>
<protein>
    <recommendedName>
        <fullName evidence="5">Phospholipase</fullName>
    </recommendedName>
</protein>
<gene>
    <name evidence="3" type="ORF">FOY51_06620</name>
</gene>
<dbReference type="GO" id="GO:0004623">
    <property type="term" value="F:phospholipase A2 activity"/>
    <property type="evidence" value="ECO:0007669"/>
    <property type="project" value="InterPro"/>
</dbReference>
<keyword evidence="1" id="KW-1133">Transmembrane helix</keyword>